<evidence type="ECO:0000256" key="9">
    <source>
        <dbReference type="ARBA" id="ARBA00022857"/>
    </source>
</evidence>
<dbReference type="GO" id="GO:0005506">
    <property type="term" value="F:iron ion binding"/>
    <property type="evidence" value="ECO:0007669"/>
    <property type="project" value="UniProtKB-UniRule"/>
</dbReference>
<keyword evidence="12 14" id="KW-0408">Iron</keyword>
<dbReference type="Gene3D" id="1.20.990.10">
    <property type="entry name" value="NADPH-cytochrome p450 Reductase, Chain A, domain 3"/>
    <property type="match status" value="1"/>
</dbReference>
<dbReference type="Gene3D" id="3.40.50.360">
    <property type="match status" value="1"/>
</dbReference>
<evidence type="ECO:0000259" key="17">
    <source>
        <dbReference type="PROSITE" id="PS51384"/>
    </source>
</evidence>
<protein>
    <recommendedName>
        <fullName evidence="14">Bifunctional cytochrome P450/NADPH--P450 reductase</fullName>
    </recommendedName>
    <domain>
        <recommendedName>
            <fullName evidence="14">Cytochrome P450</fullName>
            <ecNumber evidence="14">1.14.14.1</ecNumber>
        </recommendedName>
    </domain>
    <domain>
        <recommendedName>
            <fullName evidence="14">NADPH--cytochrome P450 reductase</fullName>
            <ecNumber evidence="14">1.6.2.4</ecNumber>
        </recommendedName>
    </domain>
</protein>
<keyword evidence="5 14" id="KW-0285">Flavoprotein</keyword>
<dbReference type="EMBL" id="ML978121">
    <property type="protein sequence ID" value="KAF2104350.1"/>
    <property type="molecule type" value="Genomic_DNA"/>
</dbReference>
<evidence type="ECO:0000256" key="10">
    <source>
        <dbReference type="ARBA" id="ARBA00022982"/>
    </source>
</evidence>
<keyword evidence="7 14" id="KW-0479">Metal-binding</keyword>
<dbReference type="Gene3D" id="2.40.30.10">
    <property type="entry name" value="Translation factors"/>
    <property type="match status" value="1"/>
</dbReference>
<dbReference type="GO" id="GO:0005829">
    <property type="term" value="C:cytosol"/>
    <property type="evidence" value="ECO:0007669"/>
    <property type="project" value="TreeGrafter"/>
</dbReference>
<dbReference type="InterPro" id="IPR001128">
    <property type="entry name" value="Cyt_P450"/>
</dbReference>
<feature type="domain" description="FAD-binding FR-type" evidence="17">
    <location>
        <begin position="666"/>
        <end position="891"/>
    </location>
</feature>
<evidence type="ECO:0000256" key="4">
    <source>
        <dbReference type="ARBA" id="ARBA00022617"/>
    </source>
</evidence>
<dbReference type="GO" id="GO:0010181">
    <property type="term" value="F:FMN binding"/>
    <property type="evidence" value="ECO:0007669"/>
    <property type="project" value="UniProtKB-UniRule"/>
</dbReference>
<keyword evidence="3 14" id="KW-0813">Transport</keyword>
<dbReference type="Pfam" id="PF00258">
    <property type="entry name" value="Flavodoxin_1"/>
    <property type="match status" value="1"/>
</dbReference>
<organism evidence="18 19">
    <name type="scientific">Rhizodiscina lignyota</name>
    <dbReference type="NCBI Taxonomy" id="1504668"/>
    <lineage>
        <taxon>Eukaryota</taxon>
        <taxon>Fungi</taxon>
        <taxon>Dikarya</taxon>
        <taxon>Ascomycota</taxon>
        <taxon>Pezizomycotina</taxon>
        <taxon>Dothideomycetes</taxon>
        <taxon>Pleosporomycetidae</taxon>
        <taxon>Aulographales</taxon>
        <taxon>Rhizodiscinaceae</taxon>
        <taxon>Rhizodiscina</taxon>
    </lineage>
</organism>
<dbReference type="InterPro" id="IPR029039">
    <property type="entry name" value="Flavoprotein-like_sf"/>
</dbReference>
<evidence type="ECO:0000256" key="12">
    <source>
        <dbReference type="ARBA" id="ARBA00023004"/>
    </source>
</evidence>
<name>A0A9P4MBG5_9PEZI</name>
<keyword evidence="13 14" id="KW-0503">Monooxygenase</keyword>
<dbReference type="GO" id="GO:0020037">
    <property type="term" value="F:heme binding"/>
    <property type="evidence" value="ECO:0007669"/>
    <property type="project" value="UniProtKB-UniRule"/>
</dbReference>
<evidence type="ECO:0000313" key="18">
    <source>
        <dbReference type="EMBL" id="KAF2104350.1"/>
    </source>
</evidence>
<proteinExistence type="inferred from homology"/>
<keyword evidence="4 14" id="KW-0349">Heme</keyword>
<dbReference type="Gene3D" id="1.10.630.10">
    <property type="entry name" value="Cytochrome P450"/>
    <property type="match status" value="1"/>
</dbReference>
<dbReference type="PIRSF" id="PIRSF000209">
    <property type="entry name" value="Bifunctional_P450_P450R"/>
    <property type="match status" value="1"/>
</dbReference>
<dbReference type="InterPro" id="IPR017927">
    <property type="entry name" value="FAD-bd_FR_type"/>
</dbReference>
<dbReference type="InterPro" id="IPR036396">
    <property type="entry name" value="Cyt_P450_sf"/>
</dbReference>
<comment type="catalytic activity">
    <reaction evidence="14">
        <text>2 oxidized [cytochrome P450] + NADPH = 2 reduced [cytochrome P450] + NADP(+) + H(+)</text>
        <dbReference type="Rhea" id="RHEA:24040"/>
        <dbReference type="Rhea" id="RHEA-COMP:14627"/>
        <dbReference type="Rhea" id="RHEA-COMP:14628"/>
        <dbReference type="ChEBI" id="CHEBI:15378"/>
        <dbReference type="ChEBI" id="CHEBI:55376"/>
        <dbReference type="ChEBI" id="CHEBI:57783"/>
        <dbReference type="ChEBI" id="CHEBI:58349"/>
        <dbReference type="ChEBI" id="CHEBI:60344"/>
        <dbReference type="EC" id="1.6.2.4"/>
    </reaction>
</comment>
<evidence type="ECO:0000256" key="6">
    <source>
        <dbReference type="ARBA" id="ARBA00022643"/>
    </source>
</evidence>
<evidence type="ECO:0000256" key="15">
    <source>
        <dbReference type="PIRSR" id="PIRSR000209-1"/>
    </source>
</evidence>
<dbReference type="FunFam" id="1.10.630.10:FF:000040">
    <property type="entry name" value="Bifunctional cytochrome P450/NADPH--P450 reductase"/>
    <property type="match status" value="1"/>
</dbReference>
<accession>A0A9P4MBG5</accession>
<dbReference type="SUPFAM" id="SSF63380">
    <property type="entry name" value="Riboflavin synthase domain-like"/>
    <property type="match status" value="1"/>
</dbReference>
<dbReference type="Gene3D" id="3.40.50.80">
    <property type="entry name" value="Nucleotide-binding domain of ferredoxin-NADP reductase (FNR) module"/>
    <property type="match status" value="1"/>
</dbReference>
<dbReference type="InterPro" id="IPR017972">
    <property type="entry name" value="Cyt_P450_CS"/>
</dbReference>
<dbReference type="Pfam" id="PF00667">
    <property type="entry name" value="FAD_binding_1"/>
    <property type="match status" value="1"/>
</dbReference>
<dbReference type="InterPro" id="IPR023173">
    <property type="entry name" value="NADPH_Cyt_P450_Rdtase_alpha"/>
</dbReference>
<dbReference type="SUPFAM" id="SSF52218">
    <property type="entry name" value="Flavoproteins"/>
    <property type="match status" value="1"/>
</dbReference>
<evidence type="ECO:0000256" key="14">
    <source>
        <dbReference type="PIRNR" id="PIRNR000209"/>
    </source>
</evidence>
<dbReference type="OrthoDB" id="1470350at2759"/>
<dbReference type="EC" id="1.6.2.4" evidence="14"/>
<keyword evidence="6 14" id="KW-0288">FMN</keyword>
<evidence type="ECO:0000256" key="2">
    <source>
        <dbReference type="ARBA" id="ARBA00010018"/>
    </source>
</evidence>
<dbReference type="GO" id="GO:0003958">
    <property type="term" value="F:NADPH-hemoprotein reductase activity"/>
    <property type="evidence" value="ECO:0007669"/>
    <property type="project" value="UniProtKB-UniRule"/>
</dbReference>
<evidence type="ECO:0000256" key="11">
    <source>
        <dbReference type="ARBA" id="ARBA00023002"/>
    </source>
</evidence>
<sequence length="1053" mass="116774">MSEEIPGPPGLPFVGNVFDIDPNNTINSFSHLADKYGPIFKLSVGGQWRYFVAGFEPFSELTDDKRFRKGIAPALKQVRNGAGSGLFTAFHGEHDWEIAHRTLLPAFGPLPIQNMFDEMYDIASQLILKWARNGPGTPISVTDDFTRLTLDSIAICALDTRFNSFARTEQHPFVKAMVDFLVESGNRQNRPAVAQMFYREANKKYNDDINLMHSVAQEVLDRRRKNPSDKKDLLNAMVIGKDPKTGEQLSDENIMNNMITFLIAGHETTAGMLSFTTYYLLKNPSAYRRAQQEVDSVVGTGPVKYEHTKKLPFIEACLRETLRLEPTAPGFSREPSQGHDETLCGGKYLIPDGSKVFCLLQKIQRDPAVFGEDADEFKPERMLDENFQKLPGSSWKPFGTGPRGCIGRPFAWQEGVLALAMILQNFELRLADPGYQLHIKQTLTVKPADLYMYATPRGDHTGSQLERRLYGGAFSERATDHKVEATSTQKSGTPITILFGSNTGTCEGLAQTLASRAGARGFAPSVATLDSAVDKLPTDRPVIILTASFEGEPADNAAQFVEWIGHADSFKGVKYAVFGCGHHDWVSTFHKIPKYIDKTLQDKSATRLTERGESDVALGGVFDDFDAWIDEKLWPSLGSQDTSVSDELNGLNVEISPPTRISALKHSVSEAVVESTAELSKTGGRDARSATFRLPTGTSYTAGDYLNVLPLNTPQVVKRVLKRFGFAWDTEITIKEGSHTALPVGQTSPVALVLSSYVELGSPASKKNMLAMTHLTEDDATKKALEGLATNSADSKLSVLDILEMHPLIQCPFGLFLSLLPYMRIRQYSISSSPLVDPSLASITYQVLDVPMAGAKDKHFLGVTTNYLKRLEPGQKAQIAIKKSHYSFHLPSDPQRPIVMVCAGTGIAPFHAFVEERAEKIKGGQKLGRALLFIGCRDPEHDLLYADQLAEWEKLGAVEVFYAFSRKPEDSKGSKYAQDRVYSEKDNVFEVFSNNAKVFICGSSRLGTGVKEVSKRLYAEKLKEKGENKSEEEIEEWFKNLKVQERWTSDVFD</sequence>
<dbReference type="SUPFAM" id="SSF52343">
    <property type="entry name" value="Ferredoxin reductase-like, C-terminal NADP-linked domain"/>
    <property type="match status" value="1"/>
</dbReference>
<evidence type="ECO:0000256" key="3">
    <source>
        <dbReference type="ARBA" id="ARBA00022448"/>
    </source>
</evidence>
<dbReference type="GO" id="GO:0070330">
    <property type="term" value="F:aromatase activity"/>
    <property type="evidence" value="ECO:0007669"/>
    <property type="project" value="UniProtKB-UniRule"/>
</dbReference>
<keyword evidence="9 14" id="KW-0521">NADP</keyword>
<evidence type="ECO:0000259" key="16">
    <source>
        <dbReference type="PROSITE" id="PS50902"/>
    </source>
</evidence>
<comment type="caution">
    <text evidence="18">The sequence shown here is derived from an EMBL/GenBank/DDBJ whole genome shotgun (WGS) entry which is preliminary data.</text>
</comment>
<dbReference type="InterPro" id="IPR008254">
    <property type="entry name" value="Flavodoxin/NO_synth"/>
</dbReference>
<dbReference type="Pfam" id="PF00067">
    <property type="entry name" value="p450"/>
    <property type="match status" value="1"/>
</dbReference>
<dbReference type="PROSITE" id="PS00086">
    <property type="entry name" value="CYTOCHROME_P450"/>
    <property type="match status" value="1"/>
</dbReference>
<dbReference type="PRINTS" id="PR00385">
    <property type="entry name" value="P450"/>
</dbReference>
<keyword evidence="11 14" id="KW-0560">Oxidoreductase</keyword>
<comment type="similarity">
    <text evidence="2 14">In the N-terminal section; belongs to the cytochrome P450 family.</text>
</comment>
<evidence type="ECO:0000256" key="13">
    <source>
        <dbReference type="ARBA" id="ARBA00023033"/>
    </source>
</evidence>
<dbReference type="CDD" id="cd11068">
    <property type="entry name" value="CYP120A1"/>
    <property type="match status" value="1"/>
</dbReference>
<feature type="binding site" description="axial binding residue" evidence="15">
    <location>
        <position position="405"/>
    </location>
    <ligand>
        <name>heme</name>
        <dbReference type="ChEBI" id="CHEBI:30413"/>
    </ligand>
    <ligandPart>
        <name>Fe</name>
        <dbReference type="ChEBI" id="CHEBI:18248"/>
    </ligandPart>
</feature>
<dbReference type="InterPro" id="IPR001433">
    <property type="entry name" value="OxRdtase_FAD/NAD-bd"/>
</dbReference>
<dbReference type="PROSITE" id="PS51384">
    <property type="entry name" value="FAD_FR"/>
    <property type="match status" value="1"/>
</dbReference>
<dbReference type="Pfam" id="PF00175">
    <property type="entry name" value="NAD_binding_1"/>
    <property type="match status" value="1"/>
</dbReference>
<comment type="catalytic activity">
    <reaction evidence="14">
        <text>an organic molecule + reduced [NADPH--hemoprotein reductase] + O2 = an alcohol + oxidized [NADPH--hemoprotein reductase] + H2O + H(+)</text>
        <dbReference type="Rhea" id="RHEA:17149"/>
        <dbReference type="Rhea" id="RHEA-COMP:11964"/>
        <dbReference type="Rhea" id="RHEA-COMP:11965"/>
        <dbReference type="ChEBI" id="CHEBI:15377"/>
        <dbReference type="ChEBI" id="CHEBI:15378"/>
        <dbReference type="ChEBI" id="CHEBI:15379"/>
        <dbReference type="ChEBI" id="CHEBI:30879"/>
        <dbReference type="ChEBI" id="CHEBI:57618"/>
        <dbReference type="ChEBI" id="CHEBI:58210"/>
        <dbReference type="ChEBI" id="CHEBI:142491"/>
        <dbReference type="EC" id="1.14.14.1"/>
    </reaction>
</comment>
<keyword evidence="10 14" id="KW-0249">Electron transport</keyword>
<dbReference type="EC" id="1.14.14.1" evidence="14"/>
<comment type="cofactor">
    <cofactor evidence="14">
        <name>FAD</name>
        <dbReference type="ChEBI" id="CHEBI:57692"/>
    </cofactor>
    <cofactor evidence="14">
        <name>FMN</name>
        <dbReference type="ChEBI" id="CHEBI:58210"/>
    </cofactor>
</comment>
<reference evidence="18" key="1">
    <citation type="journal article" date="2020" name="Stud. Mycol.">
        <title>101 Dothideomycetes genomes: a test case for predicting lifestyles and emergence of pathogens.</title>
        <authorList>
            <person name="Haridas S."/>
            <person name="Albert R."/>
            <person name="Binder M."/>
            <person name="Bloem J."/>
            <person name="Labutti K."/>
            <person name="Salamov A."/>
            <person name="Andreopoulos B."/>
            <person name="Baker S."/>
            <person name="Barry K."/>
            <person name="Bills G."/>
            <person name="Bluhm B."/>
            <person name="Cannon C."/>
            <person name="Castanera R."/>
            <person name="Culley D."/>
            <person name="Daum C."/>
            <person name="Ezra D."/>
            <person name="Gonzalez J."/>
            <person name="Henrissat B."/>
            <person name="Kuo A."/>
            <person name="Liang C."/>
            <person name="Lipzen A."/>
            <person name="Lutzoni F."/>
            <person name="Magnuson J."/>
            <person name="Mondo S."/>
            <person name="Nolan M."/>
            <person name="Ohm R."/>
            <person name="Pangilinan J."/>
            <person name="Park H.-J."/>
            <person name="Ramirez L."/>
            <person name="Alfaro M."/>
            <person name="Sun H."/>
            <person name="Tritt A."/>
            <person name="Yoshinaga Y."/>
            <person name="Zwiers L.-H."/>
            <person name="Turgeon B."/>
            <person name="Goodwin S."/>
            <person name="Spatafora J."/>
            <person name="Crous P."/>
            <person name="Grigoriev I."/>
        </authorList>
    </citation>
    <scope>NUCLEOTIDE SEQUENCE</scope>
    <source>
        <strain evidence="18">CBS 133067</strain>
    </source>
</reference>
<evidence type="ECO:0000256" key="7">
    <source>
        <dbReference type="ARBA" id="ARBA00022723"/>
    </source>
</evidence>
<evidence type="ECO:0000256" key="5">
    <source>
        <dbReference type="ARBA" id="ARBA00022630"/>
    </source>
</evidence>
<dbReference type="PROSITE" id="PS50902">
    <property type="entry name" value="FLAVODOXIN_LIKE"/>
    <property type="match status" value="1"/>
</dbReference>
<keyword evidence="8 14" id="KW-0274">FAD</keyword>
<evidence type="ECO:0000313" key="19">
    <source>
        <dbReference type="Proteomes" id="UP000799772"/>
    </source>
</evidence>
<dbReference type="InterPro" id="IPR017938">
    <property type="entry name" value="Riboflavin_synthase-like_b-brl"/>
</dbReference>
<gene>
    <name evidence="18" type="ORF">NA57DRAFT_70560</name>
</gene>
<dbReference type="SUPFAM" id="SSF48264">
    <property type="entry name" value="Cytochrome P450"/>
    <property type="match status" value="1"/>
</dbReference>
<evidence type="ECO:0000256" key="8">
    <source>
        <dbReference type="ARBA" id="ARBA00022827"/>
    </source>
</evidence>
<dbReference type="PANTHER" id="PTHR19384:SF127">
    <property type="entry name" value="BIFUNCTIONAL CYTOCHROME P450_NADPH--P450 REDUCTASE"/>
    <property type="match status" value="1"/>
</dbReference>
<dbReference type="Proteomes" id="UP000799772">
    <property type="component" value="Unassembled WGS sequence"/>
</dbReference>
<dbReference type="PRINTS" id="PR00463">
    <property type="entry name" value="EP450I"/>
</dbReference>
<keyword evidence="19" id="KW-1185">Reference proteome</keyword>
<dbReference type="InterPro" id="IPR039261">
    <property type="entry name" value="FNR_nucleotide-bd"/>
</dbReference>
<dbReference type="PANTHER" id="PTHR19384">
    <property type="entry name" value="NITRIC OXIDE SYNTHASE-RELATED"/>
    <property type="match status" value="1"/>
</dbReference>
<feature type="domain" description="Flavodoxin-like" evidence="16">
    <location>
        <begin position="495"/>
        <end position="633"/>
    </location>
</feature>
<evidence type="ECO:0000256" key="1">
    <source>
        <dbReference type="ARBA" id="ARBA00001971"/>
    </source>
</evidence>
<dbReference type="GO" id="GO:0050660">
    <property type="term" value="F:flavin adenine dinucleotide binding"/>
    <property type="evidence" value="ECO:0007669"/>
    <property type="project" value="TreeGrafter"/>
</dbReference>
<comment type="cofactor">
    <cofactor evidence="1 14 15">
        <name>heme</name>
        <dbReference type="ChEBI" id="CHEBI:30413"/>
    </cofactor>
</comment>
<dbReference type="InterPro" id="IPR003097">
    <property type="entry name" value="CysJ-like_FAD-binding"/>
</dbReference>
<dbReference type="CDD" id="cd06206">
    <property type="entry name" value="bifunctional_CYPOR"/>
    <property type="match status" value="1"/>
</dbReference>
<dbReference type="AlphaFoldDB" id="A0A9P4MBG5"/>
<dbReference type="InterPro" id="IPR023206">
    <property type="entry name" value="Bifunctional_P450_P450_red"/>
</dbReference>
<dbReference type="InterPro" id="IPR002401">
    <property type="entry name" value="Cyt_P450_E_grp-I"/>
</dbReference>